<proteinExistence type="predicted"/>
<dbReference type="SMART" id="SM00558">
    <property type="entry name" value="JmjC"/>
    <property type="match status" value="1"/>
</dbReference>
<dbReference type="PANTHER" id="PTHR12461:SF105">
    <property type="entry name" value="HYPOXIA-INDUCIBLE FACTOR 1-ALPHA INHIBITOR"/>
    <property type="match status" value="1"/>
</dbReference>
<dbReference type="InterPro" id="IPR003347">
    <property type="entry name" value="JmjC_dom"/>
</dbReference>
<evidence type="ECO:0000313" key="3">
    <source>
        <dbReference type="EMBL" id="TKC98589.1"/>
    </source>
</evidence>
<dbReference type="Proteomes" id="UP000309215">
    <property type="component" value="Unassembled WGS sequence"/>
</dbReference>
<dbReference type="Pfam" id="PF13621">
    <property type="entry name" value="Cupin_8"/>
    <property type="match status" value="1"/>
</dbReference>
<keyword evidence="4" id="KW-1185">Reference proteome</keyword>
<dbReference type="PANTHER" id="PTHR12461">
    <property type="entry name" value="HYPOXIA-INDUCIBLE FACTOR 1 ALPHA INHIBITOR-RELATED"/>
    <property type="match status" value="1"/>
</dbReference>
<dbReference type="AlphaFoldDB" id="A0A4V6WQK5"/>
<comment type="caution">
    <text evidence="3">The sequence shown here is derived from an EMBL/GenBank/DDBJ whole genome shotgun (WGS) entry which is preliminary data.</text>
</comment>
<protein>
    <submittedName>
        <fullName evidence="3">Cupin-like domain-containing protein</fullName>
    </submittedName>
</protein>
<evidence type="ECO:0000259" key="2">
    <source>
        <dbReference type="PROSITE" id="PS51184"/>
    </source>
</evidence>
<feature type="domain" description="JmjC" evidence="2">
    <location>
        <begin position="127"/>
        <end position="286"/>
    </location>
</feature>
<dbReference type="Gene3D" id="2.60.120.650">
    <property type="entry name" value="Cupin"/>
    <property type="match status" value="1"/>
</dbReference>
<sequence>MVMNSLFASDAGFSHEPPPAQPLERLSASEAAARLARPEGRERPFIISGMTRSWPACRRWSPTFFKERYGDRSIVVERWRSGVATTDPMAFLRNRYYSRESLRAVIEHMEAGLEAPGSCYITYANIFEDAQELNADIEPLHEQLGVPNHYPAQLRRWLCLRPGFWLGPAGTVSTVHYDRHENFNVQVYGRKRWTLFAPGDAAALYANSAELPVVLFSPVDVERPDYGRYPSFRQARPLQGDLDPGDVIFVPCSWWHHVRALEMSITLNYWWWSARAAWAAARVGYLQARRHVGLRIASGGESEDAASMPTE</sequence>
<dbReference type="EMBL" id="SSMQ01000066">
    <property type="protein sequence ID" value="TKC98589.1"/>
    <property type="molecule type" value="Genomic_DNA"/>
</dbReference>
<evidence type="ECO:0000256" key="1">
    <source>
        <dbReference type="SAM" id="MobiDB-lite"/>
    </source>
</evidence>
<evidence type="ECO:0000313" key="4">
    <source>
        <dbReference type="Proteomes" id="UP000309215"/>
    </source>
</evidence>
<organism evidence="3 4">
    <name type="scientific">Polyangium fumosum</name>
    <dbReference type="NCBI Taxonomy" id="889272"/>
    <lineage>
        <taxon>Bacteria</taxon>
        <taxon>Pseudomonadati</taxon>
        <taxon>Myxococcota</taxon>
        <taxon>Polyangia</taxon>
        <taxon>Polyangiales</taxon>
        <taxon>Polyangiaceae</taxon>
        <taxon>Polyangium</taxon>
    </lineage>
</organism>
<dbReference type="SUPFAM" id="SSF51197">
    <property type="entry name" value="Clavaminate synthase-like"/>
    <property type="match status" value="1"/>
</dbReference>
<dbReference type="PROSITE" id="PS51184">
    <property type="entry name" value="JMJC"/>
    <property type="match status" value="1"/>
</dbReference>
<name>A0A4V6WQK5_9BACT</name>
<gene>
    <name evidence="3" type="ORF">E8A74_40685</name>
</gene>
<dbReference type="OrthoDB" id="118524at2"/>
<accession>A0A4V6WQK5</accession>
<feature type="region of interest" description="Disordered" evidence="1">
    <location>
        <begin position="1"/>
        <end position="22"/>
    </location>
</feature>
<reference evidence="3 4" key="1">
    <citation type="submission" date="2019-04" db="EMBL/GenBank/DDBJ databases">
        <authorList>
            <person name="Li Y."/>
            <person name="Wang J."/>
        </authorList>
    </citation>
    <scope>NUCLEOTIDE SEQUENCE [LARGE SCALE GENOMIC DNA]</scope>
    <source>
        <strain evidence="3 4">DSM 14668</strain>
    </source>
</reference>
<dbReference type="InterPro" id="IPR041667">
    <property type="entry name" value="Cupin_8"/>
</dbReference>